<proteinExistence type="inferred from homology"/>
<evidence type="ECO:0000256" key="6">
    <source>
        <dbReference type="ARBA" id="ARBA00022989"/>
    </source>
</evidence>
<feature type="transmembrane region" description="Helical" evidence="9">
    <location>
        <begin position="268"/>
        <end position="291"/>
    </location>
</feature>
<feature type="transmembrane region" description="Helical" evidence="9">
    <location>
        <begin position="120"/>
        <end position="141"/>
    </location>
</feature>
<name>F4L7C2_HALH1</name>
<feature type="transmembrane region" description="Helical" evidence="9">
    <location>
        <begin position="319"/>
        <end position="337"/>
    </location>
</feature>
<feature type="transmembrane region" description="Helical" evidence="9">
    <location>
        <begin position="349"/>
        <end position="371"/>
    </location>
</feature>
<dbReference type="eggNOG" id="COG0531">
    <property type="taxonomic scope" value="Bacteria"/>
</dbReference>
<dbReference type="InterPro" id="IPR050367">
    <property type="entry name" value="APC_superfamily"/>
</dbReference>
<evidence type="ECO:0000313" key="11">
    <source>
        <dbReference type="Proteomes" id="UP000008461"/>
    </source>
</evidence>
<dbReference type="InterPro" id="IPR002293">
    <property type="entry name" value="AA/rel_permease1"/>
</dbReference>
<dbReference type="Gene3D" id="1.20.1740.10">
    <property type="entry name" value="Amino acid/polyamine transporter I"/>
    <property type="match status" value="1"/>
</dbReference>
<accession>F4L7C2</accession>
<keyword evidence="4" id="KW-1003">Cell membrane</keyword>
<protein>
    <recommendedName>
        <fullName evidence="3">Arginine/agmatine antiporter</fullName>
    </recommendedName>
</protein>
<dbReference type="HOGENOM" id="CLU_007946_1_0_10"/>
<dbReference type="EMBL" id="CP002691">
    <property type="protein sequence ID" value="AEE53149.1"/>
    <property type="molecule type" value="Genomic_DNA"/>
</dbReference>
<reference key="2">
    <citation type="submission" date="2011-04" db="EMBL/GenBank/DDBJ databases">
        <title>Complete sequence of chromosome of Haliscomenobacter hydrossis DSM 1100.</title>
        <authorList>
            <consortium name="US DOE Joint Genome Institute (JGI-PGF)"/>
            <person name="Lucas S."/>
            <person name="Han J."/>
            <person name="Lapidus A."/>
            <person name="Bruce D."/>
            <person name="Goodwin L."/>
            <person name="Pitluck S."/>
            <person name="Peters L."/>
            <person name="Kyrpides N."/>
            <person name="Mavromatis K."/>
            <person name="Ivanova N."/>
            <person name="Ovchinnikova G."/>
            <person name="Pagani I."/>
            <person name="Daligault H."/>
            <person name="Detter J.C."/>
            <person name="Han C."/>
            <person name="Land M."/>
            <person name="Hauser L."/>
            <person name="Markowitz V."/>
            <person name="Cheng J.-F."/>
            <person name="Hugenholtz P."/>
            <person name="Woyke T."/>
            <person name="Wu D."/>
            <person name="Verbarg S."/>
            <person name="Frueling A."/>
            <person name="Brambilla E."/>
            <person name="Klenk H.-P."/>
            <person name="Eisen J.A."/>
        </authorList>
    </citation>
    <scope>NUCLEOTIDE SEQUENCE</scope>
    <source>
        <strain>DSM 1100</strain>
    </source>
</reference>
<evidence type="ECO:0000256" key="2">
    <source>
        <dbReference type="ARBA" id="ARBA00008220"/>
    </source>
</evidence>
<dbReference type="STRING" id="760192.Halhy_5324"/>
<feature type="transmembrane region" description="Helical" evidence="9">
    <location>
        <begin position="153"/>
        <end position="172"/>
    </location>
</feature>
<keyword evidence="6 9" id="KW-1133">Transmembrane helix</keyword>
<dbReference type="PIRSF" id="PIRSF006060">
    <property type="entry name" value="AA_transporter"/>
    <property type="match status" value="1"/>
</dbReference>
<feature type="transmembrane region" description="Helical" evidence="9">
    <location>
        <begin position="407"/>
        <end position="425"/>
    </location>
</feature>
<comment type="similarity">
    <text evidence="2">Belongs to the amino acid-polyamine-organocation (APC) superfamily. Basic amino acid/polyamine antiporter (APA) (TC 2.A.3.2) family.</text>
</comment>
<evidence type="ECO:0000256" key="8">
    <source>
        <dbReference type="ARBA" id="ARBA00045636"/>
    </source>
</evidence>
<evidence type="ECO:0000256" key="1">
    <source>
        <dbReference type="ARBA" id="ARBA00004651"/>
    </source>
</evidence>
<evidence type="ECO:0000256" key="5">
    <source>
        <dbReference type="ARBA" id="ARBA00022692"/>
    </source>
</evidence>
<feature type="transmembrane region" description="Helical" evidence="9">
    <location>
        <begin position="12"/>
        <end position="34"/>
    </location>
</feature>
<comment type="subcellular location">
    <subcellularLocation>
        <location evidence="1">Cell membrane</location>
        <topology evidence="1">Multi-pass membrane protein</topology>
    </subcellularLocation>
</comment>
<dbReference type="OrthoDB" id="9806937at2"/>
<evidence type="ECO:0000256" key="4">
    <source>
        <dbReference type="ARBA" id="ARBA00022475"/>
    </source>
</evidence>
<dbReference type="RefSeq" id="WP_013767683.1">
    <property type="nucleotide sequence ID" value="NC_015510.1"/>
</dbReference>
<dbReference type="GO" id="GO:0005886">
    <property type="term" value="C:plasma membrane"/>
    <property type="evidence" value="ECO:0007669"/>
    <property type="project" value="UniProtKB-SubCell"/>
</dbReference>
<dbReference type="GO" id="GO:0022857">
    <property type="term" value="F:transmembrane transporter activity"/>
    <property type="evidence" value="ECO:0007669"/>
    <property type="project" value="InterPro"/>
</dbReference>
<evidence type="ECO:0000256" key="3">
    <source>
        <dbReference type="ARBA" id="ARBA00021069"/>
    </source>
</evidence>
<gene>
    <name evidence="10" type="ordered locus">Halhy_5324</name>
</gene>
<feature type="transmembrane region" description="Helical" evidence="9">
    <location>
        <begin position="40"/>
        <end position="59"/>
    </location>
</feature>
<evidence type="ECO:0000256" key="9">
    <source>
        <dbReference type="SAM" id="Phobius"/>
    </source>
</evidence>
<feature type="transmembrane region" description="Helical" evidence="9">
    <location>
        <begin position="383"/>
        <end position="401"/>
    </location>
</feature>
<dbReference type="PANTHER" id="PTHR42770:SF18">
    <property type="entry name" value="ARGININE_AGMATINE ANTIPORTER"/>
    <property type="match status" value="1"/>
</dbReference>
<dbReference type="KEGG" id="hhy:Halhy_5324"/>
<dbReference type="PANTHER" id="PTHR42770">
    <property type="entry name" value="AMINO ACID TRANSPORTER-RELATED"/>
    <property type="match status" value="1"/>
</dbReference>
<dbReference type="AlphaFoldDB" id="F4L7C2"/>
<evidence type="ECO:0000313" key="10">
    <source>
        <dbReference type="EMBL" id="AEE53149.1"/>
    </source>
</evidence>
<keyword evidence="7 9" id="KW-0472">Membrane</keyword>
<feature type="transmembrane region" description="Helical" evidence="9">
    <location>
        <begin position="192"/>
        <end position="212"/>
    </location>
</feature>
<reference evidence="10 11" key="1">
    <citation type="journal article" date="2011" name="Stand. Genomic Sci.">
        <title>Complete genome sequence of Haliscomenobacter hydrossis type strain (O).</title>
        <authorList>
            <consortium name="US DOE Joint Genome Institute (JGI-PGF)"/>
            <person name="Daligault H."/>
            <person name="Lapidus A."/>
            <person name="Zeytun A."/>
            <person name="Nolan M."/>
            <person name="Lucas S."/>
            <person name="Del Rio T.G."/>
            <person name="Tice H."/>
            <person name="Cheng J.F."/>
            <person name="Tapia R."/>
            <person name="Han C."/>
            <person name="Goodwin L."/>
            <person name="Pitluck S."/>
            <person name="Liolios K."/>
            <person name="Pagani I."/>
            <person name="Ivanova N."/>
            <person name="Huntemann M."/>
            <person name="Mavromatis K."/>
            <person name="Mikhailova N."/>
            <person name="Pati A."/>
            <person name="Chen A."/>
            <person name="Palaniappan K."/>
            <person name="Land M."/>
            <person name="Hauser L."/>
            <person name="Brambilla E.M."/>
            <person name="Rohde M."/>
            <person name="Verbarg S."/>
            <person name="Goker M."/>
            <person name="Bristow J."/>
            <person name="Eisen J.A."/>
            <person name="Markowitz V."/>
            <person name="Hugenholtz P."/>
            <person name="Kyrpides N.C."/>
            <person name="Klenk H.P."/>
            <person name="Woyke T."/>
        </authorList>
    </citation>
    <scope>NUCLEOTIDE SEQUENCE [LARGE SCALE GENOMIC DNA]</scope>
    <source>
        <strain evidence="11">ATCC 27775 / DSM 1100 / LMG 10767 / O</strain>
    </source>
</reference>
<dbReference type="Pfam" id="PF13520">
    <property type="entry name" value="AA_permease_2"/>
    <property type="match status" value="1"/>
</dbReference>
<feature type="transmembrane region" description="Helical" evidence="9">
    <location>
        <begin position="80"/>
        <end position="108"/>
    </location>
</feature>
<sequence>MKQAQIGFWPAAALVAGNMIGSGIFLLPATLAVFGQLSLLGWLVSGTGALLLAYTFARLSRLITTNGGPYAYTRAAFGDFSGFVVAWGYWISLWTGNAAIAIAFVANLTPFFPNLKTDSSLSLLACLLAIWGTTAINLRGVREAAQFQLITTALRLLPILLLATLGFQYFKWENWAVDPRQFSLGDVALQTAALTFWSFLGIESATIPAAAIRDPERNISRATWWGTVFSALVFVASCSAVMGILPRVELQQSAAPFADAAQLIWGQTGYYVIAAAAAIACLGALNGWILLQGQIPYTVAKDGLFPPFFGKENPRGAPANALILSSVLMTGMVLLNYTDSLQEQFKKMILLATLANLIPYVFSALAEWIWLWRQGRFQWGLHWSLVLRSVLTFAFATAAILGTGWNTIGSGLLLLVLGMPVFAWLKWRKI</sequence>
<dbReference type="Proteomes" id="UP000008461">
    <property type="component" value="Chromosome"/>
</dbReference>
<feature type="transmembrane region" description="Helical" evidence="9">
    <location>
        <begin position="224"/>
        <end position="248"/>
    </location>
</feature>
<evidence type="ECO:0000256" key="7">
    <source>
        <dbReference type="ARBA" id="ARBA00023136"/>
    </source>
</evidence>
<keyword evidence="11" id="KW-1185">Reference proteome</keyword>
<comment type="function">
    <text evidence="8">Major component of the acid-resistance (AR) system allowing enteric pathogens to survive the acidic environment in the stomach. Exchanges extracellular arginine for its intracellular decarboxylation product agmatine (Agm) thereby expelling intracellular protons. Probably undergoes several conformational states in order to translocate the substrate across the membrane; keeps the substrate accessible to only 1 side of the membrane at a time by opening and closing 3 membrane-internal gates.</text>
</comment>
<keyword evidence="5 9" id="KW-0812">Transmembrane</keyword>
<organism evidence="10 11">
    <name type="scientific">Haliscomenobacter hydrossis (strain ATCC 27775 / DSM 1100 / LMG 10767 / O)</name>
    <dbReference type="NCBI Taxonomy" id="760192"/>
    <lineage>
        <taxon>Bacteria</taxon>
        <taxon>Pseudomonadati</taxon>
        <taxon>Bacteroidota</taxon>
        <taxon>Saprospiria</taxon>
        <taxon>Saprospirales</taxon>
        <taxon>Haliscomenobacteraceae</taxon>
        <taxon>Haliscomenobacter</taxon>
    </lineage>
</organism>